<dbReference type="GO" id="GO:0004622">
    <property type="term" value="F:phosphatidylcholine lysophospholipase activity"/>
    <property type="evidence" value="ECO:0007669"/>
    <property type="project" value="TreeGrafter"/>
</dbReference>
<dbReference type="InterPro" id="IPR051532">
    <property type="entry name" value="Ester_Hydrolysis_Enzymes"/>
</dbReference>
<gene>
    <name evidence="2" type="ORF">M409DRAFT_22130</name>
</gene>
<protein>
    <submittedName>
        <fullName evidence="2">Carbohydrate esterase family 3 protein</fullName>
    </submittedName>
</protein>
<reference evidence="2" key="1">
    <citation type="journal article" date="2020" name="Stud. Mycol.">
        <title>101 Dothideomycetes genomes: a test case for predicting lifestyles and emergence of pathogens.</title>
        <authorList>
            <person name="Haridas S."/>
            <person name="Albert R."/>
            <person name="Binder M."/>
            <person name="Bloem J."/>
            <person name="Labutti K."/>
            <person name="Salamov A."/>
            <person name="Andreopoulos B."/>
            <person name="Baker S."/>
            <person name="Barry K."/>
            <person name="Bills G."/>
            <person name="Bluhm B."/>
            <person name="Cannon C."/>
            <person name="Castanera R."/>
            <person name="Culley D."/>
            <person name="Daum C."/>
            <person name="Ezra D."/>
            <person name="Gonzalez J."/>
            <person name="Henrissat B."/>
            <person name="Kuo A."/>
            <person name="Liang C."/>
            <person name="Lipzen A."/>
            <person name="Lutzoni F."/>
            <person name="Magnuson J."/>
            <person name="Mondo S."/>
            <person name="Nolan M."/>
            <person name="Ohm R."/>
            <person name="Pangilinan J."/>
            <person name="Park H.-J."/>
            <person name="Ramirez L."/>
            <person name="Alfaro M."/>
            <person name="Sun H."/>
            <person name="Tritt A."/>
            <person name="Yoshinaga Y."/>
            <person name="Zwiers L.-H."/>
            <person name="Turgeon B."/>
            <person name="Goodwin S."/>
            <person name="Spatafora J."/>
            <person name="Crous P."/>
            <person name="Grigoriev I."/>
        </authorList>
    </citation>
    <scope>NUCLEOTIDE SEQUENCE</scope>
    <source>
        <strain evidence="2">ATCC 36951</strain>
    </source>
</reference>
<dbReference type="PANTHER" id="PTHR30383">
    <property type="entry name" value="THIOESTERASE 1/PROTEASE 1/LYSOPHOSPHOLIPASE L1"/>
    <property type="match status" value="1"/>
</dbReference>
<accession>A0A6A6CR74</accession>
<evidence type="ECO:0000259" key="1">
    <source>
        <dbReference type="Pfam" id="PF13472"/>
    </source>
</evidence>
<sequence length="200" mass="21501">MFTFPLSLTESYPATATGTAKIFSTALRQIGFMRSGTMANNQNDGFPGWTISEIALAAKLTLSLAQCPNVILLHAGTNDMNNDPPRQPYNTAPERLGDLLDELLSVVPETTIIVAQIIQSSNAGTKDRIPVFNDAVPDVVAQRTDKGAKVQLVDLSSIGVDGVDLVDGLHPNDTGYNLMANFWLEGLQQASDKGWITSPQ</sequence>
<dbReference type="InterPro" id="IPR036514">
    <property type="entry name" value="SGNH_hydro_sf"/>
</dbReference>
<dbReference type="GeneID" id="54559470"/>
<evidence type="ECO:0000313" key="2">
    <source>
        <dbReference type="EMBL" id="KAF2167986.1"/>
    </source>
</evidence>
<name>A0A6A6CR74_ZASCE</name>
<dbReference type="CDD" id="cd01833">
    <property type="entry name" value="XynB_like"/>
    <property type="match status" value="1"/>
</dbReference>
<dbReference type="PANTHER" id="PTHR30383:SF5">
    <property type="entry name" value="SGNH HYDROLASE-TYPE ESTERASE DOMAIN-CONTAINING PROTEIN"/>
    <property type="match status" value="1"/>
</dbReference>
<proteinExistence type="predicted"/>
<dbReference type="EMBL" id="ML993592">
    <property type="protein sequence ID" value="KAF2167986.1"/>
    <property type="molecule type" value="Genomic_DNA"/>
</dbReference>
<dbReference type="InterPro" id="IPR013830">
    <property type="entry name" value="SGNH_hydro"/>
</dbReference>
<dbReference type="OrthoDB" id="3915838at2759"/>
<dbReference type="Gene3D" id="3.40.50.1110">
    <property type="entry name" value="SGNH hydrolase"/>
    <property type="match status" value="1"/>
</dbReference>
<dbReference type="SUPFAM" id="SSF52266">
    <property type="entry name" value="SGNH hydrolase"/>
    <property type="match status" value="1"/>
</dbReference>
<dbReference type="Proteomes" id="UP000799537">
    <property type="component" value="Unassembled WGS sequence"/>
</dbReference>
<feature type="domain" description="SGNH hydrolase-type esterase" evidence="1">
    <location>
        <begin position="7"/>
        <end position="177"/>
    </location>
</feature>
<organism evidence="2 3">
    <name type="scientific">Zasmidium cellare ATCC 36951</name>
    <dbReference type="NCBI Taxonomy" id="1080233"/>
    <lineage>
        <taxon>Eukaryota</taxon>
        <taxon>Fungi</taxon>
        <taxon>Dikarya</taxon>
        <taxon>Ascomycota</taxon>
        <taxon>Pezizomycotina</taxon>
        <taxon>Dothideomycetes</taxon>
        <taxon>Dothideomycetidae</taxon>
        <taxon>Mycosphaerellales</taxon>
        <taxon>Mycosphaerellaceae</taxon>
        <taxon>Zasmidium</taxon>
    </lineage>
</organism>
<evidence type="ECO:0000313" key="3">
    <source>
        <dbReference type="Proteomes" id="UP000799537"/>
    </source>
</evidence>
<dbReference type="Pfam" id="PF13472">
    <property type="entry name" value="Lipase_GDSL_2"/>
    <property type="match status" value="1"/>
</dbReference>
<keyword evidence="3" id="KW-1185">Reference proteome</keyword>
<dbReference type="AlphaFoldDB" id="A0A6A6CR74"/>
<dbReference type="RefSeq" id="XP_033668875.1">
    <property type="nucleotide sequence ID" value="XM_033806198.1"/>
</dbReference>